<sequence length="324" mass="37767">MNEEIREMFSFFEHKYDACVLPLNWEELKFLGSKQDQTCRFCQRSRPEVTFKKKAHAIPEMLGNRRLLNHYECDSCNQFFSDIENHLGNYTSFWRAVSQVRGKRGTPKYKKDLEIQSVDGQLRISDSIDSPSIFNNDENNEIILPGIRDPYIPVAVYKCFVKMALTLMPESEIQHFRKTIEWIMEPDHSKMKCPFGLLTFVQFTPGFKVYPYPCNWLFLRKETAEPTTPYSIYAVCFSSLMFQITIPHCECDDNFLAYLNKGGQAKIAALPSPYYENHPLGPSQIRVKDLSGADWVRGEKEYISISYDLKEEIISNQRNNPEEP</sequence>
<name>A0ABR8T2U2_9BACL</name>
<accession>A0ABR8T2U2</accession>
<evidence type="ECO:0000313" key="3">
    <source>
        <dbReference type="Proteomes" id="UP000608071"/>
    </source>
</evidence>
<keyword evidence="3" id="KW-1185">Reference proteome</keyword>
<gene>
    <name evidence="2" type="ORF">H9647_18605</name>
</gene>
<dbReference type="RefSeq" id="WP_191802790.1">
    <property type="nucleotide sequence ID" value="NZ_JACSQL010000010.1"/>
</dbReference>
<protein>
    <recommendedName>
        <fullName evidence="1">HNH endonuclease 5 domain-containing protein</fullName>
    </recommendedName>
</protein>
<feature type="domain" description="HNH endonuclease 5" evidence="1">
    <location>
        <begin position="39"/>
        <end position="86"/>
    </location>
</feature>
<dbReference type="Pfam" id="PF14279">
    <property type="entry name" value="HNH_5"/>
    <property type="match status" value="1"/>
</dbReference>
<dbReference type="InterPro" id="IPR029471">
    <property type="entry name" value="HNH_5"/>
</dbReference>
<reference evidence="2 3" key="1">
    <citation type="submission" date="2020-08" db="EMBL/GenBank/DDBJ databases">
        <title>A Genomic Blueprint of the Chicken Gut Microbiome.</title>
        <authorList>
            <person name="Gilroy R."/>
            <person name="Ravi A."/>
            <person name="Getino M."/>
            <person name="Pursley I."/>
            <person name="Horton D.L."/>
            <person name="Alikhan N.-F."/>
            <person name="Baker D."/>
            <person name="Gharbi K."/>
            <person name="Hall N."/>
            <person name="Watson M."/>
            <person name="Adriaenssens E.M."/>
            <person name="Foster-Nyarko E."/>
            <person name="Jarju S."/>
            <person name="Secka A."/>
            <person name="Antonio M."/>
            <person name="Oren A."/>
            <person name="Chaudhuri R."/>
            <person name="La Ragione R.M."/>
            <person name="Hildebrand F."/>
            <person name="Pallen M.J."/>
        </authorList>
    </citation>
    <scope>NUCLEOTIDE SEQUENCE [LARGE SCALE GENOMIC DNA]</scope>
    <source>
        <strain evidence="2 3">Sa2BVA9</strain>
    </source>
</reference>
<evidence type="ECO:0000259" key="1">
    <source>
        <dbReference type="Pfam" id="PF14279"/>
    </source>
</evidence>
<dbReference type="EMBL" id="JACSQL010000010">
    <property type="protein sequence ID" value="MBD7970076.1"/>
    <property type="molecule type" value="Genomic_DNA"/>
</dbReference>
<organism evidence="2 3">
    <name type="scientific">Paenibacillus gallinarum</name>
    <dbReference type="NCBI Taxonomy" id="2762232"/>
    <lineage>
        <taxon>Bacteria</taxon>
        <taxon>Bacillati</taxon>
        <taxon>Bacillota</taxon>
        <taxon>Bacilli</taxon>
        <taxon>Bacillales</taxon>
        <taxon>Paenibacillaceae</taxon>
        <taxon>Paenibacillus</taxon>
    </lineage>
</organism>
<proteinExistence type="predicted"/>
<dbReference type="Proteomes" id="UP000608071">
    <property type="component" value="Unassembled WGS sequence"/>
</dbReference>
<comment type="caution">
    <text evidence="2">The sequence shown here is derived from an EMBL/GenBank/DDBJ whole genome shotgun (WGS) entry which is preliminary data.</text>
</comment>
<evidence type="ECO:0000313" key="2">
    <source>
        <dbReference type="EMBL" id="MBD7970076.1"/>
    </source>
</evidence>